<proteinExistence type="predicted"/>
<comment type="caution">
    <text evidence="2">The sequence shown here is derived from an EMBL/GenBank/DDBJ whole genome shotgun (WGS) entry which is preliminary data.</text>
</comment>
<name>A0A7X1NSK9_9MICC</name>
<evidence type="ECO:0000313" key="2">
    <source>
        <dbReference type="EMBL" id="MPY12050.1"/>
    </source>
</evidence>
<sequence>MAVGFSHDQGEAVRQGRAVIEVIGLVARIVFELVIESFPYWGSSDRRTYRRYRRELPAGEKLLTRREWRAAQRSAGPPGRATAPGGRIHDREHGQE</sequence>
<dbReference type="Proteomes" id="UP000326464">
    <property type="component" value="Unassembled WGS sequence"/>
</dbReference>
<organism evidence="2 3">
    <name type="scientific">Arthrobacter bussei</name>
    <dbReference type="NCBI Taxonomy" id="2594179"/>
    <lineage>
        <taxon>Bacteria</taxon>
        <taxon>Bacillati</taxon>
        <taxon>Actinomycetota</taxon>
        <taxon>Actinomycetes</taxon>
        <taxon>Micrococcales</taxon>
        <taxon>Micrococcaceae</taxon>
        <taxon>Arthrobacter</taxon>
    </lineage>
</organism>
<protein>
    <submittedName>
        <fullName evidence="2">Uncharacterized protein</fullName>
    </submittedName>
</protein>
<dbReference type="RefSeq" id="WP_152816903.1">
    <property type="nucleotide sequence ID" value="NZ_VJXX01000006.1"/>
</dbReference>
<evidence type="ECO:0000256" key="1">
    <source>
        <dbReference type="SAM" id="MobiDB-lite"/>
    </source>
</evidence>
<accession>A0A7X1NSK9</accession>
<dbReference type="EMBL" id="VJXX01000006">
    <property type="protein sequence ID" value="MPY12050.1"/>
    <property type="molecule type" value="Genomic_DNA"/>
</dbReference>
<keyword evidence="3" id="KW-1185">Reference proteome</keyword>
<reference evidence="3" key="1">
    <citation type="submission" date="2019-07" db="EMBL/GenBank/DDBJ databases">
        <title>Arthrobacter KR32 sp. nov., isolated from mountain cheese made of cows milk.</title>
        <authorList>
            <person name="Flegler A."/>
        </authorList>
    </citation>
    <scope>NUCLEOTIDE SEQUENCE [LARGE SCALE GENOMIC DNA]</scope>
    <source>
        <strain evidence="3">KR32</strain>
    </source>
</reference>
<dbReference type="AlphaFoldDB" id="A0A7X1NSK9"/>
<evidence type="ECO:0000313" key="3">
    <source>
        <dbReference type="Proteomes" id="UP000326464"/>
    </source>
</evidence>
<feature type="compositionally biased region" description="Basic and acidic residues" evidence="1">
    <location>
        <begin position="87"/>
        <end position="96"/>
    </location>
</feature>
<gene>
    <name evidence="2" type="ORF">FNH21_15230</name>
</gene>
<feature type="region of interest" description="Disordered" evidence="1">
    <location>
        <begin position="68"/>
        <end position="96"/>
    </location>
</feature>
<feature type="compositionally biased region" description="Low complexity" evidence="1">
    <location>
        <begin position="73"/>
        <end position="86"/>
    </location>
</feature>